<organism evidence="1 2">
    <name type="scientific">Taxus chinensis</name>
    <name type="common">Chinese yew</name>
    <name type="synonym">Taxus wallichiana var. chinensis</name>
    <dbReference type="NCBI Taxonomy" id="29808"/>
    <lineage>
        <taxon>Eukaryota</taxon>
        <taxon>Viridiplantae</taxon>
        <taxon>Streptophyta</taxon>
        <taxon>Embryophyta</taxon>
        <taxon>Tracheophyta</taxon>
        <taxon>Spermatophyta</taxon>
        <taxon>Pinopsida</taxon>
        <taxon>Pinidae</taxon>
        <taxon>Conifers II</taxon>
        <taxon>Cupressales</taxon>
        <taxon>Taxaceae</taxon>
        <taxon>Taxus</taxon>
    </lineage>
</organism>
<reference evidence="1 2" key="1">
    <citation type="journal article" date="2021" name="Nat. Plants">
        <title>The Taxus genome provides insights into paclitaxel biosynthesis.</title>
        <authorList>
            <person name="Xiong X."/>
            <person name="Gou J."/>
            <person name="Liao Q."/>
            <person name="Li Y."/>
            <person name="Zhou Q."/>
            <person name="Bi G."/>
            <person name="Li C."/>
            <person name="Du R."/>
            <person name="Wang X."/>
            <person name="Sun T."/>
            <person name="Guo L."/>
            <person name="Liang H."/>
            <person name="Lu P."/>
            <person name="Wu Y."/>
            <person name="Zhang Z."/>
            <person name="Ro D.K."/>
            <person name="Shang Y."/>
            <person name="Huang S."/>
            <person name="Yan J."/>
        </authorList>
    </citation>
    <scope>NUCLEOTIDE SEQUENCE [LARGE SCALE GENOMIC DNA]</scope>
    <source>
        <strain evidence="1">Ta-2019</strain>
    </source>
</reference>
<gene>
    <name evidence="1" type="ORF">KI387_008279</name>
</gene>
<evidence type="ECO:0000313" key="2">
    <source>
        <dbReference type="Proteomes" id="UP000824469"/>
    </source>
</evidence>
<dbReference type="Pfam" id="PF25102">
    <property type="entry name" value="DUF7810"/>
    <property type="match status" value="1"/>
</dbReference>
<dbReference type="EMBL" id="JAHRHJ020000008">
    <property type="protein sequence ID" value="KAH9303875.1"/>
    <property type="molecule type" value="Genomic_DNA"/>
</dbReference>
<dbReference type="Proteomes" id="UP000824469">
    <property type="component" value="Unassembled WGS sequence"/>
</dbReference>
<evidence type="ECO:0000313" key="1">
    <source>
        <dbReference type="EMBL" id="KAH9303875.1"/>
    </source>
</evidence>
<protein>
    <submittedName>
        <fullName evidence="1">Uncharacterized protein</fullName>
    </submittedName>
</protein>
<proteinExistence type="predicted"/>
<comment type="caution">
    <text evidence="1">The sequence shown here is derived from an EMBL/GenBank/DDBJ whole genome shotgun (WGS) entry which is preliminary data.</text>
</comment>
<dbReference type="PANTHER" id="PTHR35736">
    <property type="entry name" value="EXPRESSED PROTEIN"/>
    <property type="match status" value="1"/>
</dbReference>
<name>A0AA38CNQ4_TAXCH</name>
<keyword evidence="2" id="KW-1185">Reference proteome</keyword>
<feature type="non-terminal residue" evidence="1">
    <location>
        <position position="294"/>
    </location>
</feature>
<dbReference type="AlphaFoldDB" id="A0AA38CNQ4"/>
<sequence length="294" mass="33387">MHNAKMATLSLVNRAKHSFGGYITYSNQTFSLKEIKLLWARNKCAGKYKRPLVMRIDDFEMPTRTRVLCDDWREWKQPIVLRFKGTTDVVAIQFFLKNIHPGMRAAATTLLGDPSIPSSRPNLFGELLKVLFFPTCVVEEAVNWVLNGGPDLDITVHMRIRGSRSKRALYAAVSCIERSLHELSLKNAKPRVVLVTDTPSVVRHIKDNLKDFAEVLHFNYNLYRSQNGSDIMSTTYLQLPQMRAKDWGPMPRWVAFVDFFLATCATRAIISGAHRRVATTYAQLIVAMAAANKL</sequence>
<accession>A0AA38CNQ4</accession>
<dbReference type="PANTHER" id="PTHR35736:SF1">
    <property type="entry name" value="EXPRESSED PROTEIN"/>
    <property type="match status" value="1"/>
</dbReference>
<dbReference type="InterPro" id="IPR056712">
    <property type="entry name" value="DUF7810"/>
</dbReference>